<evidence type="ECO:0000313" key="4">
    <source>
        <dbReference type="EMBL" id="TQM21277.1"/>
    </source>
</evidence>
<sequence>MRLKDDKKELIIRREAIKMIVENGFDGFSMQKLAKKAAISPSTIYVYFKNREDLVNQLYIEVHNKFEREALIGFDAQLKFKEGLWLQWKNRLENILQNPLEYRFHEQFRNSPLINTKGIQQTVFRKIMSDFVKNAVMRKEIPDLPVEVFWTVAYGPFYTLIKFHLDKATMSGKPFSLTAQNLRQTFELVAKALQT</sequence>
<name>A0A543EI63_9FLAO</name>
<dbReference type="Pfam" id="PF00440">
    <property type="entry name" value="TetR_N"/>
    <property type="match status" value="1"/>
</dbReference>
<feature type="DNA-binding region" description="H-T-H motif" evidence="2">
    <location>
        <begin position="29"/>
        <end position="48"/>
    </location>
</feature>
<dbReference type="InterPro" id="IPR009057">
    <property type="entry name" value="Homeodomain-like_sf"/>
</dbReference>
<reference evidence="4 5" key="1">
    <citation type="submission" date="2019-06" db="EMBL/GenBank/DDBJ databases">
        <title>Sorghum-associated microbial communities from plants grown in Nebraska, USA.</title>
        <authorList>
            <person name="Schachtman D."/>
        </authorList>
    </citation>
    <scope>NUCLEOTIDE SEQUENCE [LARGE SCALE GENOMIC DNA]</scope>
    <source>
        <strain evidence="4 5">110</strain>
    </source>
</reference>
<evidence type="ECO:0000256" key="2">
    <source>
        <dbReference type="PROSITE-ProRule" id="PRU00335"/>
    </source>
</evidence>
<gene>
    <name evidence="4" type="ORF">FB551_0960</name>
</gene>
<evidence type="ECO:0000313" key="5">
    <source>
        <dbReference type="Proteomes" id="UP000316437"/>
    </source>
</evidence>
<dbReference type="InterPro" id="IPR050624">
    <property type="entry name" value="HTH-type_Tx_Regulator"/>
</dbReference>
<protein>
    <submittedName>
        <fullName evidence="4">TetR family transcriptional regulator</fullName>
    </submittedName>
</protein>
<dbReference type="SUPFAM" id="SSF46689">
    <property type="entry name" value="Homeodomain-like"/>
    <property type="match status" value="1"/>
</dbReference>
<comment type="caution">
    <text evidence="4">The sequence shown here is derived from an EMBL/GenBank/DDBJ whole genome shotgun (WGS) entry which is preliminary data.</text>
</comment>
<dbReference type="Proteomes" id="UP000316437">
    <property type="component" value="Unassembled WGS sequence"/>
</dbReference>
<dbReference type="PANTHER" id="PTHR43479:SF11">
    <property type="entry name" value="ACREF_ENVCD OPERON REPRESSOR-RELATED"/>
    <property type="match status" value="1"/>
</dbReference>
<dbReference type="PROSITE" id="PS50977">
    <property type="entry name" value="HTH_TETR_2"/>
    <property type="match status" value="1"/>
</dbReference>
<dbReference type="EMBL" id="VFPD01000001">
    <property type="protein sequence ID" value="TQM21277.1"/>
    <property type="molecule type" value="Genomic_DNA"/>
</dbReference>
<organism evidence="4 5">
    <name type="scientific">Chryseobacterium aquifrigidense</name>
    <dbReference type="NCBI Taxonomy" id="558021"/>
    <lineage>
        <taxon>Bacteria</taxon>
        <taxon>Pseudomonadati</taxon>
        <taxon>Bacteroidota</taxon>
        <taxon>Flavobacteriia</taxon>
        <taxon>Flavobacteriales</taxon>
        <taxon>Weeksellaceae</taxon>
        <taxon>Chryseobacterium group</taxon>
        <taxon>Chryseobacterium</taxon>
    </lineage>
</organism>
<dbReference type="InterPro" id="IPR001647">
    <property type="entry name" value="HTH_TetR"/>
</dbReference>
<dbReference type="RefSeq" id="WP_142015520.1">
    <property type="nucleotide sequence ID" value="NZ_VFPD01000001.1"/>
</dbReference>
<feature type="domain" description="HTH tetR-type" evidence="3">
    <location>
        <begin position="6"/>
        <end position="66"/>
    </location>
</feature>
<dbReference type="Gene3D" id="1.10.357.10">
    <property type="entry name" value="Tetracycline Repressor, domain 2"/>
    <property type="match status" value="1"/>
</dbReference>
<keyword evidence="1 2" id="KW-0238">DNA-binding</keyword>
<dbReference type="AlphaFoldDB" id="A0A543EI63"/>
<evidence type="ECO:0000256" key="1">
    <source>
        <dbReference type="ARBA" id="ARBA00023125"/>
    </source>
</evidence>
<evidence type="ECO:0000259" key="3">
    <source>
        <dbReference type="PROSITE" id="PS50977"/>
    </source>
</evidence>
<dbReference type="GO" id="GO:0003677">
    <property type="term" value="F:DNA binding"/>
    <property type="evidence" value="ECO:0007669"/>
    <property type="project" value="UniProtKB-UniRule"/>
</dbReference>
<accession>A0A543EI63</accession>
<proteinExistence type="predicted"/>
<dbReference type="PANTHER" id="PTHR43479">
    <property type="entry name" value="ACREF/ENVCD OPERON REPRESSOR-RELATED"/>
    <property type="match status" value="1"/>
</dbReference>
<dbReference type="PRINTS" id="PR00455">
    <property type="entry name" value="HTHTETR"/>
</dbReference>
<keyword evidence="5" id="KW-1185">Reference proteome</keyword>